<dbReference type="Pfam" id="PF01182">
    <property type="entry name" value="Glucosamine_iso"/>
    <property type="match status" value="1"/>
</dbReference>
<evidence type="ECO:0000256" key="2">
    <source>
        <dbReference type="ARBA" id="ARBA00002681"/>
    </source>
</evidence>
<feature type="domain" description="Glucosamine/galactosamine-6-phosphate isomerase" evidence="8">
    <location>
        <begin position="41"/>
        <end position="221"/>
    </location>
</feature>
<accession>A0A2N0APP8</accession>
<evidence type="ECO:0000256" key="3">
    <source>
        <dbReference type="ARBA" id="ARBA00004961"/>
    </source>
</evidence>
<dbReference type="SUPFAM" id="SSF100950">
    <property type="entry name" value="NagB/RpiA/CoA transferase-like"/>
    <property type="match status" value="1"/>
</dbReference>
<dbReference type="NCBIfam" id="TIGR01198">
    <property type="entry name" value="pgl"/>
    <property type="match status" value="1"/>
</dbReference>
<evidence type="ECO:0000256" key="5">
    <source>
        <dbReference type="ARBA" id="ARBA00013198"/>
    </source>
</evidence>
<evidence type="ECO:0000313" key="9">
    <source>
        <dbReference type="EMBL" id="PJZ86294.1"/>
    </source>
</evidence>
<evidence type="ECO:0000313" key="10">
    <source>
        <dbReference type="Proteomes" id="UP000232145"/>
    </source>
</evidence>
<dbReference type="AlphaFoldDB" id="A0A2N0APP8"/>
<dbReference type="PANTHER" id="PTHR11054:SF0">
    <property type="entry name" value="6-PHOSPHOGLUCONOLACTONASE"/>
    <property type="match status" value="1"/>
</dbReference>
<dbReference type="GO" id="GO:0017057">
    <property type="term" value="F:6-phosphogluconolactonase activity"/>
    <property type="evidence" value="ECO:0007669"/>
    <property type="project" value="UniProtKB-UniRule"/>
</dbReference>
<reference evidence="9 10" key="1">
    <citation type="submission" date="2017-07" db="EMBL/GenBank/DDBJ databases">
        <title>Leptospira spp. isolated from tropical soils.</title>
        <authorList>
            <person name="Thibeaux R."/>
            <person name="Iraola G."/>
            <person name="Ferres I."/>
            <person name="Bierque E."/>
            <person name="Girault D."/>
            <person name="Soupe-Gilbert M.-E."/>
            <person name="Picardeau M."/>
            <person name="Goarant C."/>
        </authorList>
    </citation>
    <scope>NUCLEOTIDE SEQUENCE [LARGE SCALE GENOMIC DNA]</scope>
    <source>
        <strain evidence="9 10">FH2-B-A1</strain>
    </source>
</reference>
<dbReference type="Proteomes" id="UP000232145">
    <property type="component" value="Unassembled WGS sequence"/>
</dbReference>
<comment type="caution">
    <text evidence="9">The sequence shown here is derived from an EMBL/GenBank/DDBJ whole genome shotgun (WGS) entry which is preliminary data.</text>
</comment>
<dbReference type="InterPro" id="IPR006148">
    <property type="entry name" value="Glc/Gal-6P_isomerase"/>
</dbReference>
<keyword evidence="10" id="KW-1185">Reference proteome</keyword>
<dbReference type="Gene3D" id="3.40.50.1360">
    <property type="match status" value="1"/>
</dbReference>
<dbReference type="GO" id="GO:0006098">
    <property type="term" value="P:pentose-phosphate shunt"/>
    <property type="evidence" value="ECO:0007669"/>
    <property type="project" value="UniProtKB-UniPathway"/>
</dbReference>
<dbReference type="RefSeq" id="WP_100743176.1">
    <property type="nucleotide sequence ID" value="NZ_NPDW01000001.1"/>
</dbReference>
<evidence type="ECO:0000256" key="6">
    <source>
        <dbReference type="ARBA" id="ARBA00020337"/>
    </source>
</evidence>
<name>A0A2N0APP8_9LEPT</name>
<evidence type="ECO:0000256" key="1">
    <source>
        <dbReference type="ARBA" id="ARBA00000832"/>
    </source>
</evidence>
<dbReference type="EC" id="3.1.1.31" evidence="5 7"/>
<keyword evidence="7" id="KW-0378">Hydrolase</keyword>
<organism evidence="9 10">
    <name type="scientific">Leptospira harrisiae</name>
    <dbReference type="NCBI Taxonomy" id="2023189"/>
    <lineage>
        <taxon>Bacteria</taxon>
        <taxon>Pseudomonadati</taxon>
        <taxon>Spirochaetota</taxon>
        <taxon>Spirochaetia</taxon>
        <taxon>Leptospirales</taxon>
        <taxon>Leptospiraceae</taxon>
        <taxon>Leptospira</taxon>
    </lineage>
</organism>
<sequence length="230" mass="25544">MNTPRSLQKDFVAFQNTEVWLSESLNFFSKTIKAEFSFSPDDPLHIILSGGNTPLPFYRKLSELNLPWNKIHFWLADERCVLRSNPERSEVEIKRAIGDKILSLATFHSIPEGDPGSVAEQMEGELKKVTHFVFSILGIGADGHTASLFPGFDIGSDLTAPNMIAVYNSPKPPANRVSLSLHCINRSAHVLFLTKGQDKKKIIEAVLLGADLPATKVQGNKSSQIYFCME</sequence>
<dbReference type="EMBL" id="NPDX01000001">
    <property type="protein sequence ID" value="PJZ86294.1"/>
    <property type="molecule type" value="Genomic_DNA"/>
</dbReference>
<protein>
    <recommendedName>
        <fullName evidence="6 7">6-phosphogluconolactonase</fullName>
        <shortName evidence="7">6PGL</shortName>
        <ecNumber evidence="5 7">3.1.1.31</ecNumber>
    </recommendedName>
</protein>
<dbReference type="GO" id="GO:0005975">
    <property type="term" value="P:carbohydrate metabolic process"/>
    <property type="evidence" value="ECO:0007669"/>
    <property type="project" value="UniProtKB-UniRule"/>
</dbReference>
<dbReference type="InterPro" id="IPR039104">
    <property type="entry name" value="6PGL"/>
</dbReference>
<evidence type="ECO:0000256" key="4">
    <source>
        <dbReference type="ARBA" id="ARBA00010662"/>
    </source>
</evidence>
<comment type="function">
    <text evidence="2 7">Hydrolysis of 6-phosphogluconolactone to 6-phosphogluconate.</text>
</comment>
<dbReference type="InterPro" id="IPR037171">
    <property type="entry name" value="NagB/RpiA_transferase-like"/>
</dbReference>
<dbReference type="OrthoDB" id="9810967at2"/>
<gene>
    <name evidence="7 9" type="primary">pgl</name>
    <name evidence="9" type="ORF">CH364_09050</name>
</gene>
<comment type="similarity">
    <text evidence="4 7">Belongs to the glucosamine/galactosamine-6-phosphate isomerase family. 6-phosphogluconolactonase subfamily.</text>
</comment>
<evidence type="ECO:0000256" key="7">
    <source>
        <dbReference type="RuleBase" id="RU365095"/>
    </source>
</evidence>
<evidence type="ECO:0000259" key="8">
    <source>
        <dbReference type="Pfam" id="PF01182"/>
    </source>
</evidence>
<dbReference type="InterPro" id="IPR005900">
    <property type="entry name" value="6-phosphogluconolactonase_DevB"/>
</dbReference>
<dbReference type="UniPathway" id="UPA00115">
    <property type="reaction ID" value="UER00409"/>
</dbReference>
<dbReference type="PANTHER" id="PTHR11054">
    <property type="entry name" value="6-PHOSPHOGLUCONOLACTONASE"/>
    <property type="match status" value="1"/>
</dbReference>
<dbReference type="CDD" id="cd01400">
    <property type="entry name" value="6PGL"/>
    <property type="match status" value="1"/>
</dbReference>
<proteinExistence type="inferred from homology"/>
<comment type="pathway">
    <text evidence="3 7">Carbohydrate degradation; pentose phosphate pathway; D-ribulose 5-phosphate from D-glucose 6-phosphate (oxidative stage): step 2/3.</text>
</comment>
<comment type="catalytic activity">
    <reaction evidence="1 7">
        <text>6-phospho-D-glucono-1,5-lactone + H2O = 6-phospho-D-gluconate + H(+)</text>
        <dbReference type="Rhea" id="RHEA:12556"/>
        <dbReference type="ChEBI" id="CHEBI:15377"/>
        <dbReference type="ChEBI" id="CHEBI:15378"/>
        <dbReference type="ChEBI" id="CHEBI:57955"/>
        <dbReference type="ChEBI" id="CHEBI:58759"/>
        <dbReference type="EC" id="3.1.1.31"/>
    </reaction>
</comment>